<dbReference type="SMART" id="SM00490">
    <property type="entry name" value="HELICc"/>
    <property type="match status" value="1"/>
</dbReference>
<evidence type="ECO:0000259" key="5">
    <source>
        <dbReference type="PROSITE" id="PS51194"/>
    </source>
</evidence>
<dbReference type="GO" id="GO:0004386">
    <property type="term" value="F:helicase activity"/>
    <property type="evidence" value="ECO:0007669"/>
    <property type="project" value="UniProtKB-KW"/>
</dbReference>
<dbReference type="EMBL" id="CP020880">
    <property type="protein sequence ID" value="ART78048.1"/>
    <property type="molecule type" value="Genomic_DNA"/>
</dbReference>
<feature type="domain" description="Helicase ATP-binding" evidence="4">
    <location>
        <begin position="167"/>
        <end position="319"/>
    </location>
</feature>
<dbReference type="InterPro" id="IPR011545">
    <property type="entry name" value="DEAD/DEAH_box_helicase_dom"/>
</dbReference>
<dbReference type="InterPro" id="IPR014001">
    <property type="entry name" value="Helicase_ATP-bd"/>
</dbReference>
<dbReference type="PANTHER" id="PTHR30580:SF1">
    <property type="entry name" value="COMF OPERON PROTEIN 1"/>
    <property type="match status" value="1"/>
</dbReference>
<keyword evidence="6" id="KW-0378">Hydrolase</keyword>
<dbReference type="PROSITE" id="PS51192">
    <property type="entry name" value="HELICASE_ATP_BIND_1"/>
    <property type="match status" value="1"/>
</dbReference>
<dbReference type="InterPro" id="IPR027417">
    <property type="entry name" value="P-loop_NTPase"/>
</dbReference>
<evidence type="ECO:0000313" key="7">
    <source>
        <dbReference type="Proteomes" id="UP000195573"/>
    </source>
</evidence>
<sequence length="498" mass="55870">MLFSQTSNNQLKITNQKSEDIQRISAVPNIPHPPIQTTFPFDQNLQYFLSGKRLLADELPFSHDTLQTHYQNGYIKLDFGVQSTNLGTNNCNRCGNIDQNLFASFNCARCHQKCTYCRHCIMMGRVSECTPLISWSGPRLDTADQDTTLAWDGTLSKGQQLASKKVVEAINNKTSLLAWAVCGAGKTEVLFKGIETALSKGGRVCIATPRTDVVLELSPRLKKVFPQVEVATLYGGSEDRTKNTPLTIATTHQLLRYYRAFDTLIIDEVDAFPYNIDPTLEYAANQARKEDGSLIYLSATPSKKMQRDVRAKKLESVVIPARYHKHPLPVPTLEWCGKWEKRIKKDELPANVSKWVRKHMKNGSPIFLFVPNIDVLEKVTEIFAKEHGELVAGVHAKDKERKEKVDNFRKGNIKILVTTTILERGVTVADVQGGVLGAEDDVFTESALVQIAGRVGRSSQFPRGDVRFFHYGKTNEMGAAVDQIIRMNYNARKGGFFQ</sequence>
<accession>A0ABN4ZMB1</accession>
<reference evidence="6 7" key="1">
    <citation type="submission" date="2017-04" db="EMBL/GenBank/DDBJ databases">
        <title>Complete Genome Sequence of the Bacillus horikoshii 20a strain from Cuatro Cienegas, Coahuila, Mexico.</title>
        <authorList>
            <person name="Zarza E."/>
            <person name="Alcaraz L.D."/>
            <person name="Aguilar-Salinas B."/>
            <person name="Islas A."/>
            <person name="Olmedo-Alvarez G."/>
        </authorList>
    </citation>
    <scope>NUCLEOTIDE SEQUENCE [LARGE SCALE GENOMIC DNA]</scope>
    <source>
        <strain evidence="6 7">20a</strain>
    </source>
</reference>
<feature type="domain" description="Helicase C-terminal" evidence="5">
    <location>
        <begin position="351"/>
        <end position="498"/>
    </location>
</feature>
<proteinExistence type="predicted"/>
<organism evidence="6 7">
    <name type="scientific">Sutcliffiella horikoshii</name>
    <dbReference type="NCBI Taxonomy" id="79883"/>
    <lineage>
        <taxon>Bacteria</taxon>
        <taxon>Bacillati</taxon>
        <taxon>Bacillota</taxon>
        <taxon>Bacilli</taxon>
        <taxon>Bacillales</taxon>
        <taxon>Bacillaceae</taxon>
        <taxon>Sutcliffiella</taxon>
    </lineage>
</organism>
<dbReference type="Pfam" id="PF00271">
    <property type="entry name" value="Helicase_C"/>
    <property type="match status" value="1"/>
</dbReference>
<evidence type="ECO:0000259" key="4">
    <source>
        <dbReference type="PROSITE" id="PS51192"/>
    </source>
</evidence>
<evidence type="ECO:0000313" key="6">
    <source>
        <dbReference type="EMBL" id="ART78048.1"/>
    </source>
</evidence>
<dbReference type="PROSITE" id="PS51194">
    <property type="entry name" value="HELICASE_CTER"/>
    <property type="match status" value="1"/>
</dbReference>
<name>A0ABN4ZMB1_9BACI</name>
<dbReference type="RefSeq" id="WP_088019545.1">
    <property type="nucleotide sequence ID" value="NZ_CP020880.1"/>
</dbReference>
<evidence type="ECO:0000256" key="1">
    <source>
        <dbReference type="ARBA" id="ARBA00022741"/>
    </source>
</evidence>
<dbReference type="Pfam" id="PF00270">
    <property type="entry name" value="DEAD"/>
    <property type="match status" value="1"/>
</dbReference>
<dbReference type="Proteomes" id="UP000195573">
    <property type="component" value="Chromosome"/>
</dbReference>
<dbReference type="SUPFAM" id="SSF52540">
    <property type="entry name" value="P-loop containing nucleoside triphosphate hydrolases"/>
    <property type="match status" value="1"/>
</dbReference>
<dbReference type="CDD" id="cd17925">
    <property type="entry name" value="DEXDc_ComFA"/>
    <property type="match status" value="1"/>
</dbReference>
<keyword evidence="1" id="KW-0547">Nucleotide-binding</keyword>
<dbReference type="Gene3D" id="3.40.50.300">
    <property type="entry name" value="P-loop containing nucleotide triphosphate hydrolases"/>
    <property type="match status" value="2"/>
</dbReference>
<dbReference type="PANTHER" id="PTHR30580">
    <property type="entry name" value="PRIMOSOMAL PROTEIN N"/>
    <property type="match status" value="1"/>
</dbReference>
<dbReference type="SMART" id="SM00487">
    <property type="entry name" value="DEXDc"/>
    <property type="match status" value="1"/>
</dbReference>
<dbReference type="GeneID" id="96740547"/>
<evidence type="ECO:0000256" key="3">
    <source>
        <dbReference type="ARBA" id="ARBA00023125"/>
    </source>
</evidence>
<keyword evidence="7" id="KW-1185">Reference proteome</keyword>
<keyword evidence="6" id="KW-0347">Helicase</keyword>
<keyword evidence="2" id="KW-0067">ATP-binding</keyword>
<protein>
    <submittedName>
        <fullName evidence="6">DNA/RNA helicase</fullName>
    </submittedName>
</protein>
<gene>
    <name evidence="6" type="ORF">B4U37_19285</name>
</gene>
<dbReference type="InterPro" id="IPR001650">
    <property type="entry name" value="Helicase_C-like"/>
</dbReference>
<keyword evidence="3" id="KW-0238">DNA-binding</keyword>
<evidence type="ECO:0000256" key="2">
    <source>
        <dbReference type="ARBA" id="ARBA00022840"/>
    </source>
</evidence>